<dbReference type="InterPro" id="IPR024678">
    <property type="entry name" value="Kinase_OSR1/WNK_CCT"/>
</dbReference>
<feature type="domain" description="Protein kinase" evidence="11">
    <location>
        <begin position="113"/>
        <end position="370"/>
    </location>
</feature>
<evidence type="ECO:0000256" key="3">
    <source>
        <dbReference type="ARBA" id="ARBA00022679"/>
    </source>
</evidence>
<keyword evidence="6" id="KW-0067">ATP-binding</keyword>
<dbReference type="Gene3D" id="3.10.20.90">
    <property type="entry name" value="Phosphatidylinositol 3-kinase Catalytic Subunit, Chain A, domain 1"/>
    <property type="match status" value="1"/>
</dbReference>
<dbReference type="SUPFAM" id="SSF56112">
    <property type="entry name" value="Protein kinase-like (PK-like)"/>
    <property type="match status" value="1"/>
</dbReference>
<comment type="catalytic activity">
    <reaction evidence="8">
        <text>L-seryl-[protein] + ATP = O-phospho-L-seryl-[protein] + ADP + H(+)</text>
        <dbReference type="Rhea" id="RHEA:17989"/>
        <dbReference type="Rhea" id="RHEA-COMP:9863"/>
        <dbReference type="Rhea" id="RHEA-COMP:11604"/>
        <dbReference type="ChEBI" id="CHEBI:15378"/>
        <dbReference type="ChEBI" id="CHEBI:29999"/>
        <dbReference type="ChEBI" id="CHEBI:30616"/>
        <dbReference type="ChEBI" id="CHEBI:83421"/>
        <dbReference type="ChEBI" id="CHEBI:456216"/>
        <dbReference type="EC" id="2.7.11.1"/>
    </reaction>
</comment>
<dbReference type="InterPro" id="IPR000719">
    <property type="entry name" value="Prot_kinase_dom"/>
</dbReference>
<keyword evidence="4" id="KW-0547">Nucleotide-binding</keyword>
<feature type="region of interest" description="Disordered" evidence="9">
    <location>
        <begin position="375"/>
        <end position="396"/>
    </location>
</feature>
<feature type="compositionally biased region" description="Polar residues" evidence="9">
    <location>
        <begin position="587"/>
        <end position="605"/>
    </location>
</feature>
<feature type="region of interest" description="Disordered" evidence="9">
    <location>
        <begin position="584"/>
        <end position="605"/>
    </location>
</feature>
<feature type="transmembrane region" description="Helical" evidence="10">
    <location>
        <begin position="74"/>
        <end position="94"/>
    </location>
</feature>
<comment type="catalytic activity">
    <reaction evidence="7">
        <text>L-threonyl-[protein] + ATP = O-phospho-L-threonyl-[protein] + ADP + H(+)</text>
        <dbReference type="Rhea" id="RHEA:46608"/>
        <dbReference type="Rhea" id="RHEA-COMP:11060"/>
        <dbReference type="Rhea" id="RHEA-COMP:11605"/>
        <dbReference type="ChEBI" id="CHEBI:15378"/>
        <dbReference type="ChEBI" id="CHEBI:30013"/>
        <dbReference type="ChEBI" id="CHEBI:30616"/>
        <dbReference type="ChEBI" id="CHEBI:61977"/>
        <dbReference type="ChEBI" id="CHEBI:456216"/>
        <dbReference type="EC" id="2.7.11.1"/>
    </reaction>
</comment>
<dbReference type="GO" id="GO:0004674">
    <property type="term" value="F:protein serine/threonine kinase activity"/>
    <property type="evidence" value="ECO:0007669"/>
    <property type="project" value="UniProtKB-KW"/>
</dbReference>
<dbReference type="InterPro" id="IPR008271">
    <property type="entry name" value="Ser/Thr_kinase_AS"/>
</dbReference>
<evidence type="ECO:0000259" key="11">
    <source>
        <dbReference type="PROSITE" id="PS50011"/>
    </source>
</evidence>
<dbReference type="EC" id="2.7.11.1" evidence="1"/>
<gene>
    <name evidence="12" type="ORF">Cgig2_031040</name>
</gene>
<protein>
    <recommendedName>
        <fullName evidence="1">non-specific serine/threonine protein kinase</fullName>
        <ecNumber evidence="1">2.7.11.1</ecNumber>
    </recommendedName>
</protein>
<dbReference type="FunFam" id="3.30.200.20:FF:000075">
    <property type="entry name" value="Probable serine/threonine-protein kinase WNK1"/>
    <property type="match status" value="1"/>
</dbReference>
<dbReference type="CDD" id="cd13983">
    <property type="entry name" value="STKc_WNK"/>
    <property type="match status" value="1"/>
</dbReference>
<dbReference type="EMBL" id="JAKOGI010000186">
    <property type="protein sequence ID" value="KAJ8440623.1"/>
    <property type="molecule type" value="Genomic_DNA"/>
</dbReference>
<dbReference type="Gene3D" id="3.30.200.20">
    <property type="entry name" value="Phosphorylase Kinase, domain 1"/>
    <property type="match status" value="1"/>
</dbReference>
<evidence type="ECO:0000256" key="2">
    <source>
        <dbReference type="ARBA" id="ARBA00022527"/>
    </source>
</evidence>
<dbReference type="PROSITE" id="PS00108">
    <property type="entry name" value="PROTEIN_KINASE_ST"/>
    <property type="match status" value="1"/>
</dbReference>
<keyword evidence="13" id="KW-1185">Reference proteome</keyword>
<dbReference type="AlphaFoldDB" id="A0A9Q1QFN2"/>
<evidence type="ECO:0000256" key="6">
    <source>
        <dbReference type="ARBA" id="ARBA00022840"/>
    </source>
</evidence>
<evidence type="ECO:0000313" key="13">
    <source>
        <dbReference type="Proteomes" id="UP001153076"/>
    </source>
</evidence>
<dbReference type="OrthoDB" id="4062651at2759"/>
<evidence type="ECO:0000313" key="12">
    <source>
        <dbReference type="EMBL" id="KAJ8440623.1"/>
    </source>
</evidence>
<keyword evidence="10" id="KW-0472">Membrane</keyword>
<dbReference type="GO" id="GO:0005524">
    <property type="term" value="F:ATP binding"/>
    <property type="evidence" value="ECO:0007669"/>
    <property type="project" value="UniProtKB-KW"/>
</dbReference>
<dbReference type="PROSITE" id="PS50011">
    <property type="entry name" value="PROTEIN_KINASE_DOM"/>
    <property type="match status" value="1"/>
</dbReference>
<dbReference type="InterPro" id="IPR050588">
    <property type="entry name" value="WNK_Ser-Thr_kinase"/>
</dbReference>
<dbReference type="InterPro" id="IPR011009">
    <property type="entry name" value="Kinase-like_dom_sf"/>
</dbReference>
<evidence type="ECO:0000256" key="4">
    <source>
        <dbReference type="ARBA" id="ARBA00022741"/>
    </source>
</evidence>
<dbReference type="Pfam" id="PF12202">
    <property type="entry name" value="OSR1_C"/>
    <property type="match status" value="1"/>
</dbReference>
<keyword evidence="5" id="KW-0418">Kinase</keyword>
<evidence type="ECO:0000256" key="7">
    <source>
        <dbReference type="ARBA" id="ARBA00047899"/>
    </source>
</evidence>
<proteinExistence type="predicted"/>
<organism evidence="12 13">
    <name type="scientific">Carnegiea gigantea</name>
    <dbReference type="NCBI Taxonomy" id="171969"/>
    <lineage>
        <taxon>Eukaryota</taxon>
        <taxon>Viridiplantae</taxon>
        <taxon>Streptophyta</taxon>
        <taxon>Embryophyta</taxon>
        <taxon>Tracheophyta</taxon>
        <taxon>Spermatophyta</taxon>
        <taxon>Magnoliopsida</taxon>
        <taxon>eudicotyledons</taxon>
        <taxon>Gunneridae</taxon>
        <taxon>Pentapetalae</taxon>
        <taxon>Caryophyllales</taxon>
        <taxon>Cactineae</taxon>
        <taxon>Cactaceae</taxon>
        <taxon>Cactoideae</taxon>
        <taxon>Echinocereeae</taxon>
        <taxon>Carnegiea</taxon>
    </lineage>
</organism>
<comment type="caution">
    <text evidence="12">The sequence shown here is derived from an EMBL/GenBank/DDBJ whole genome shotgun (WGS) entry which is preliminary data.</text>
</comment>
<keyword evidence="10" id="KW-0812">Transmembrane</keyword>
<dbReference type="FunFam" id="1.10.510.10:FF:000046">
    <property type="entry name" value="probable serine/threonine-protein kinase WNK9"/>
    <property type="match status" value="1"/>
</dbReference>
<keyword evidence="3" id="KW-0808">Transferase</keyword>
<evidence type="ECO:0000256" key="10">
    <source>
        <dbReference type="SAM" id="Phobius"/>
    </source>
</evidence>
<evidence type="ECO:0000256" key="1">
    <source>
        <dbReference type="ARBA" id="ARBA00012513"/>
    </source>
</evidence>
<dbReference type="PANTHER" id="PTHR13902">
    <property type="entry name" value="SERINE/THREONINE-PROTEIN KINASE WNK WITH NO LYSINE -RELATED"/>
    <property type="match status" value="1"/>
</dbReference>
<keyword evidence="10" id="KW-1133">Transmembrane helix</keyword>
<keyword evidence="2" id="KW-0723">Serine/threonine-protein kinase</keyword>
<dbReference type="Pfam" id="PF00069">
    <property type="entry name" value="Pkinase"/>
    <property type="match status" value="1"/>
</dbReference>
<evidence type="ECO:0000256" key="8">
    <source>
        <dbReference type="ARBA" id="ARBA00048679"/>
    </source>
</evidence>
<dbReference type="Proteomes" id="UP001153076">
    <property type="component" value="Unassembled WGS sequence"/>
</dbReference>
<accession>A0A9Q1QFN2</accession>
<dbReference type="SMART" id="SM00220">
    <property type="entry name" value="S_TKc"/>
    <property type="match status" value="1"/>
</dbReference>
<name>A0A9Q1QFN2_9CARY</name>
<sequence length="751" mass="85011">MSILFHEIIGIQFSLCYFIWLLAGEVDFALNGKTHPRCFSLIGNTAASSLFGGWHRFWWVCCWWRKKLKNKLSCLVFVICLCLSIVCVFTQMAVESEPGDPDGVEKDPTGRYLRFSEVLGKGAFKTVYKAFDEVDGIEVAWNRVKIDDVLRSPEGLEKLYSEIYLLKSLKHENIIRLYDSWVDDQKKTVNMITELFTSGNLRQYRMKHKNVDMKAVKNWARQILRGLVYLHNHNPPIIHRDLKCDNVFINGNHGEVKIGDLGLATVMQQPHARSVIGTPEFMAPELYEEEYNELVDIYAFGMCMLEMVTCEYPYSECKNPAQIFKKVTSGIKPASLKKVKDPQLKDFIEKCLLPASERLPAKELLKDPFLQTQNPTSIRDPVHLPSQPPSPTSFSVSVPHSMNLDVNHEQVYGSASIINGSISPTDQVWEFTRTHNNNEFRLRGKRNDDNSISLTLRIADSLGRVRNIHFAFYLDSDTALAVAAEMVEQLELTDHDVVFIAQFIDYLIRRIIPGWKPPLAHSYRLVGSQYELSHSAKNATDFLAPPLDSMITNIPTGTEVECGSDKTNPDGCTQQCDICLSQKPDGVTSQGQSDSDPPSLTDYGYQSSDASFVSDMLIEHSLVGEGTMPNSTDCRIDGDFKGLSIKEPEMDPGEFVCEEQYKYPRNGSTFNVAKGFEELGFTDHGVMSLPSSSSSLSSDEKDEDAELKLELAAIEEQYKHWFEQLARMRDEALELTKKRWMMKKKMVAPSV</sequence>
<evidence type="ECO:0000256" key="9">
    <source>
        <dbReference type="SAM" id="MobiDB-lite"/>
    </source>
</evidence>
<evidence type="ECO:0000256" key="5">
    <source>
        <dbReference type="ARBA" id="ARBA00022777"/>
    </source>
</evidence>
<reference evidence="12" key="1">
    <citation type="submission" date="2022-04" db="EMBL/GenBank/DDBJ databases">
        <title>Carnegiea gigantea Genome sequencing and assembly v2.</title>
        <authorList>
            <person name="Copetti D."/>
            <person name="Sanderson M.J."/>
            <person name="Burquez A."/>
            <person name="Wojciechowski M.F."/>
        </authorList>
    </citation>
    <scope>NUCLEOTIDE SEQUENCE</scope>
    <source>
        <strain evidence="12">SGP5-SGP5p</strain>
        <tissue evidence="12">Aerial part</tissue>
    </source>
</reference>
<dbReference type="Gene3D" id="1.10.510.10">
    <property type="entry name" value="Transferase(Phosphotransferase) domain 1"/>
    <property type="match status" value="1"/>
</dbReference>